<keyword evidence="8" id="KW-0406">Ion transport</keyword>
<evidence type="ECO:0000256" key="12">
    <source>
        <dbReference type="PROSITE-ProRule" id="PRU00023"/>
    </source>
</evidence>
<comment type="subcellular location">
    <subcellularLocation>
        <location evidence="1">Membrane</location>
        <topology evidence="1">Multi-pass membrane protein</topology>
    </subcellularLocation>
</comment>
<evidence type="ECO:0000313" key="16">
    <source>
        <dbReference type="EnsemblMetazoa" id="Aqu2.1.26775_001"/>
    </source>
</evidence>
<feature type="repeat" description="ANK" evidence="12">
    <location>
        <begin position="126"/>
        <end position="158"/>
    </location>
</feature>
<dbReference type="EnsemblMetazoa" id="XM_019998873.1">
    <property type="protein sequence ID" value="XP_019854432.1"/>
    <property type="gene ID" value="LOC100637594"/>
</dbReference>
<dbReference type="InterPro" id="IPR005821">
    <property type="entry name" value="Ion_trans_dom"/>
</dbReference>
<dbReference type="EnsemblMetazoa" id="Aqu2.1.26775_001">
    <property type="protein sequence ID" value="Aqu2.1.26775_001"/>
    <property type="gene ID" value="Aqu2.1.26775"/>
</dbReference>
<dbReference type="eggNOG" id="KOG0510">
    <property type="taxonomic scope" value="Eukaryota"/>
</dbReference>
<keyword evidence="17" id="KW-1185">Reference proteome</keyword>
<dbReference type="Pfam" id="PF12796">
    <property type="entry name" value="Ank_2"/>
    <property type="match status" value="1"/>
</dbReference>
<feature type="compositionally biased region" description="Basic and acidic residues" evidence="13">
    <location>
        <begin position="226"/>
        <end position="244"/>
    </location>
</feature>
<dbReference type="OrthoDB" id="194358at2759"/>
<keyword evidence="9 14" id="KW-0472">Membrane</keyword>
<organism evidence="16">
    <name type="scientific">Amphimedon queenslandica</name>
    <name type="common">Sponge</name>
    <dbReference type="NCBI Taxonomy" id="400682"/>
    <lineage>
        <taxon>Eukaryota</taxon>
        <taxon>Metazoa</taxon>
        <taxon>Porifera</taxon>
        <taxon>Demospongiae</taxon>
        <taxon>Heteroscleromorpha</taxon>
        <taxon>Haplosclerida</taxon>
        <taxon>Niphatidae</taxon>
        <taxon>Amphimedon</taxon>
    </lineage>
</organism>
<dbReference type="Pfam" id="PF00023">
    <property type="entry name" value="Ank"/>
    <property type="match status" value="1"/>
</dbReference>
<dbReference type="Pfam" id="PF00520">
    <property type="entry name" value="Ion_trans"/>
    <property type="match status" value="1"/>
</dbReference>
<dbReference type="SMART" id="SM00248">
    <property type="entry name" value="ANK"/>
    <property type="match status" value="5"/>
</dbReference>
<feature type="transmembrane region" description="Helical" evidence="14">
    <location>
        <begin position="608"/>
        <end position="636"/>
    </location>
</feature>
<keyword evidence="5" id="KW-0677">Repeat</keyword>
<dbReference type="SUPFAM" id="SSF48403">
    <property type="entry name" value="Ankyrin repeat"/>
    <property type="match status" value="1"/>
</dbReference>
<evidence type="ECO:0000256" key="9">
    <source>
        <dbReference type="ARBA" id="ARBA00023136"/>
    </source>
</evidence>
<evidence type="ECO:0000256" key="11">
    <source>
        <dbReference type="ARBA" id="ARBA00023303"/>
    </source>
</evidence>
<feature type="repeat" description="ANK" evidence="12">
    <location>
        <begin position="93"/>
        <end position="125"/>
    </location>
</feature>
<feature type="region of interest" description="Disordered" evidence="13">
    <location>
        <begin position="792"/>
        <end position="815"/>
    </location>
</feature>
<dbReference type="GO" id="GO:0005216">
    <property type="term" value="F:monoatomic ion channel activity"/>
    <property type="evidence" value="ECO:0007669"/>
    <property type="project" value="InterPro"/>
</dbReference>
<evidence type="ECO:0000256" key="4">
    <source>
        <dbReference type="ARBA" id="ARBA00022692"/>
    </source>
</evidence>
<dbReference type="AlphaFoldDB" id="A0A1X7UGK0"/>
<evidence type="ECO:0000259" key="15">
    <source>
        <dbReference type="Pfam" id="PF00520"/>
    </source>
</evidence>
<name>A0A1X7UGK0_AMPQE</name>
<dbReference type="Gene3D" id="1.25.40.20">
    <property type="entry name" value="Ankyrin repeat-containing domain"/>
    <property type="match status" value="2"/>
</dbReference>
<evidence type="ECO:0000256" key="3">
    <source>
        <dbReference type="ARBA" id="ARBA00022606"/>
    </source>
</evidence>
<evidence type="ECO:0000256" key="10">
    <source>
        <dbReference type="ARBA" id="ARBA00023180"/>
    </source>
</evidence>
<reference evidence="16" key="2">
    <citation type="submission" date="2017-05" db="UniProtKB">
        <authorList>
            <consortium name="EnsemblMetazoa"/>
        </authorList>
    </citation>
    <scope>IDENTIFICATION</scope>
</reference>
<dbReference type="PROSITE" id="PS50088">
    <property type="entry name" value="ANK_REPEAT"/>
    <property type="match status" value="4"/>
</dbReference>
<feature type="transmembrane region" description="Helical" evidence="14">
    <location>
        <begin position="434"/>
        <end position="453"/>
    </location>
</feature>
<dbReference type="Proteomes" id="UP000007879">
    <property type="component" value="Unassembled WGS sequence"/>
</dbReference>
<feature type="domain" description="Ion transport" evidence="15">
    <location>
        <begin position="389"/>
        <end position="646"/>
    </location>
</feature>
<dbReference type="InterPro" id="IPR052076">
    <property type="entry name" value="TRP_cation_channel"/>
</dbReference>
<dbReference type="InterPro" id="IPR002110">
    <property type="entry name" value="Ankyrin_rpt"/>
</dbReference>
<dbReference type="GO" id="GO:1902495">
    <property type="term" value="C:transmembrane transporter complex"/>
    <property type="evidence" value="ECO:0007669"/>
    <property type="project" value="TreeGrafter"/>
</dbReference>
<evidence type="ECO:0000313" key="17">
    <source>
        <dbReference type="Proteomes" id="UP000007879"/>
    </source>
</evidence>
<proteinExistence type="predicted"/>
<feature type="transmembrane region" description="Helical" evidence="14">
    <location>
        <begin position="389"/>
        <end position="408"/>
    </location>
</feature>
<dbReference type="InParanoid" id="A0A1X7UGK0"/>
<evidence type="ECO:0000256" key="13">
    <source>
        <dbReference type="SAM" id="MobiDB-lite"/>
    </source>
</evidence>
<feature type="transmembrane region" description="Helical" evidence="14">
    <location>
        <begin position="538"/>
        <end position="561"/>
    </location>
</feature>
<evidence type="ECO:0000256" key="6">
    <source>
        <dbReference type="ARBA" id="ARBA00022989"/>
    </source>
</evidence>
<keyword evidence="2" id="KW-0813">Transport</keyword>
<feature type="repeat" description="ANK" evidence="12">
    <location>
        <begin position="60"/>
        <end position="92"/>
    </location>
</feature>
<evidence type="ECO:0000256" key="2">
    <source>
        <dbReference type="ARBA" id="ARBA00022448"/>
    </source>
</evidence>
<evidence type="ECO:0000256" key="7">
    <source>
        <dbReference type="ARBA" id="ARBA00023043"/>
    </source>
</evidence>
<reference evidence="17" key="1">
    <citation type="journal article" date="2010" name="Nature">
        <title>The Amphimedon queenslandica genome and the evolution of animal complexity.</title>
        <authorList>
            <person name="Srivastava M."/>
            <person name="Simakov O."/>
            <person name="Chapman J."/>
            <person name="Fahey B."/>
            <person name="Gauthier M.E."/>
            <person name="Mitros T."/>
            <person name="Richards G.S."/>
            <person name="Conaco C."/>
            <person name="Dacre M."/>
            <person name="Hellsten U."/>
            <person name="Larroux C."/>
            <person name="Putnam N.H."/>
            <person name="Stanke M."/>
            <person name="Adamska M."/>
            <person name="Darling A."/>
            <person name="Degnan S.M."/>
            <person name="Oakley T.H."/>
            <person name="Plachetzki D.C."/>
            <person name="Zhai Y."/>
            <person name="Adamski M."/>
            <person name="Calcino A."/>
            <person name="Cummins S.F."/>
            <person name="Goodstein D.M."/>
            <person name="Harris C."/>
            <person name="Jackson D.J."/>
            <person name="Leys S.P."/>
            <person name="Shu S."/>
            <person name="Woodcroft B.J."/>
            <person name="Vervoort M."/>
            <person name="Kosik K.S."/>
            <person name="Manning G."/>
            <person name="Degnan B.M."/>
            <person name="Rokhsar D.S."/>
        </authorList>
    </citation>
    <scope>NUCLEOTIDE SEQUENCE [LARGE SCALE GENOMIC DNA]</scope>
</reference>
<accession>A0A1X7UGK0</accession>
<dbReference type="InterPro" id="IPR036770">
    <property type="entry name" value="Ankyrin_rpt-contain_sf"/>
</dbReference>
<dbReference type="PANTHER" id="PTHR47143:SF1">
    <property type="entry name" value="ION_TRANS DOMAIN-CONTAINING PROTEIN"/>
    <property type="match status" value="1"/>
</dbReference>
<keyword evidence="3" id="KW-0716">Sensory transduction</keyword>
<protein>
    <recommendedName>
        <fullName evidence="15">Ion transport domain-containing protein</fullName>
    </recommendedName>
</protein>
<feature type="repeat" description="ANK" evidence="12">
    <location>
        <begin position="26"/>
        <end position="59"/>
    </location>
</feature>
<keyword evidence="4 14" id="KW-0812">Transmembrane</keyword>
<keyword evidence="11" id="KW-0407">Ion channel</keyword>
<feature type="transmembrane region" description="Helical" evidence="14">
    <location>
        <begin position="465"/>
        <end position="486"/>
    </location>
</feature>
<feature type="region of interest" description="Disordered" evidence="13">
    <location>
        <begin position="209"/>
        <end position="244"/>
    </location>
</feature>
<evidence type="ECO:0000256" key="8">
    <source>
        <dbReference type="ARBA" id="ARBA00023065"/>
    </source>
</evidence>
<evidence type="ECO:0000256" key="1">
    <source>
        <dbReference type="ARBA" id="ARBA00004141"/>
    </source>
</evidence>
<keyword evidence="7 12" id="KW-0040">ANK repeat</keyword>
<feature type="transmembrane region" description="Helical" evidence="14">
    <location>
        <begin position="498"/>
        <end position="518"/>
    </location>
</feature>
<gene>
    <name evidence="16" type="primary">100637594</name>
</gene>
<keyword evidence="10" id="KW-0325">Glycoprotein</keyword>
<evidence type="ECO:0000256" key="14">
    <source>
        <dbReference type="SAM" id="Phobius"/>
    </source>
</evidence>
<keyword evidence="6 14" id="KW-1133">Transmembrane helix</keyword>
<feature type="region of interest" description="Disordered" evidence="13">
    <location>
        <begin position="1"/>
        <end position="29"/>
    </location>
</feature>
<feature type="compositionally biased region" description="Basic and acidic residues" evidence="13">
    <location>
        <begin position="803"/>
        <end position="815"/>
    </location>
</feature>
<dbReference type="PANTHER" id="PTHR47143">
    <property type="entry name" value="TRANSIENT RECEPTOR POTENTIAL CATION CHANNEL PROTEIN PAINLESS"/>
    <property type="match status" value="1"/>
</dbReference>
<evidence type="ECO:0000256" key="5">
    <source>
        <dbReference type="ARBA" id="ARBA00022737"/>
    </source>
</evidence>
<sequence length="815" mass="93108">MTDKAASAVKIEPQCGGGSKDNTDESGRTQLHRACKDGNSDEVDELLQNEGVDINATDKDGCTPLHYACKAGNEGIVKRLIEKGADWSKISNDGRTSLHYACKAGNEGTVKHLIDKGADWSKISNDKRTSLHYACEGGNERIVRLLLTCGAEVTKCDRYQRNPLEVAVEEGKKNAAMAIVNSKNHWEKALCNYTAPSTVRRTLCCCNKGKKKPNDAETSDASDECCNGKEKSKDSEASNKKDASKKRDTYAITQFTTPMRRIIEKMPDVAKVVFDKCCETEGSPYDDEYKITYNYEFLVDFELENKNRDRSEGIQLTCNCFQRGKNSCDSADKTQKQWPPPSEYHSSQNHCLTILANSQNSDLLKHPLVRTLLDQKWNKYGWQLYYTNLYFYFLFVILLTSFALTLQLHSLSTSHIEVTENETSTEGLHSVSQGYISFASVCLIVYSTIMMLREAFQLVLLGQEYLTSFVNYIEVPLFMLTIVFAFVCSNECYGSYSWQWQTGVIAVFLSWIVLILSIRKLPVIGIYVVMFLRICYNFMKVIVLALLLILAFAVPFYMVFYDKSTPFITPWRTMVIILIMATGELDMESLLQHDSSHKMDWIQNNIQYPVVAFSLLVVFVILMPILFLNLLISLAVDDTQKIQKSADTYRLTLKIEFVVYIEAFLRSIRSLVPRCLSTMIKKFLLKCKCKSCNKKNNDDKKKKEEKLHHQIIIYPNHAKSVREQMICWLEGRLNEIKRYFKTEPQTTVAEIKNQLSEEMKDLRSSVSEEVKDLHKDLYSSMDRLLDIVKSIKNERQGGGGVEETGRRKEEDEEHN</sequence>
<dbReference type="KEGG" id="aqu:100637594"/>
<dbReference type="PROSITE" id="PS50297">
    <property type="entry name" value="ANK_REP_REGION"/>
    <property type="match status" value="4"/>
</dbReference>